<proteinExistence type="predicted"/>
<feature type="transmembrane region" description="Helical" evidence="1">
    <location>
        <begin position="128"/>
        <end position="150"/>
    </location>
</feature>
<organism evidence="2 3">
    <name type="scientific">Lentinula raphanica</name>
    <dbReference type="NCBI Taxonomy" id="153919"/>
    <lineage>
        <taxon>Eukaryota</taxon>
        <taxon>Fungi</taxon>
        <taxon>Dikarya</taxon>
        <taxon>Basidiomycota</taxon>
        <taxon>Agaricomycotina</taxon>
        <taxon>Agaricomycetes</taxon>
        <taxon>Agaricomycetidae</taxon>
        <taxon>Agaricales</taxon>
        <taxon>Marasmiineae</taxon>
        <taxon>Omphalotaceae</taxon>
        <taxon>Lentinula</taxon>
    </lineage>
</organism>
<protein>
    <submittedName>
        <fullName evidence="2">Uncharacterized protein</fullName>
    </submittedName>
</protein>
<dbReference type="Proteomes" id="UP001163846">
    <property type="component" value="Unassembled WGS sequence"/>
</dbReference>
<comment type="caution">
    <text evidence="2">The sequence shown here is derived from an EMBL/GenBank/DDBJ whole genome shotgun (WGS) entry which is preliminary data.</text>
</comment>
<evidence type="ECO:0000313" key="3">
    <source>
        <dbReference type="Proteomes" id="UP001163846"/>
    </source>
</evidence>
<dbReference type="AlphaFoldDB" id="A0AA38PAM8"/>
<feature type="transmembrane region" description="Helical" evidence="1">
    <location>
        <begin position="199"/>
        <end position="217"/>
    </location>
</feature>
<evidence type="ECO:0000313" key="2">
    <source>
        <dbReference type="EMBL" id="KAJ3839422.1"/>
    </source>
</evidence>
<sequence>MRFSSSTLLYILCRYAMLANLLYLLAHLDKIGLRWVFVSHRDVARNQLNIVSCDTWYKIIAVLGVLGRAAVIVVFTLRTYVVWAQSRCVLISLIMLGMATVITDAIFVPRQTCVNTRGDSATFDIVRSLLTIVFETLSATLIFIRSLQAFRRGGSYLNRYSFTYFLLQEGAMYFCVVSLFTVATFVLKVSTQSTYLHDLLNAFTLPLSGLLTARFLLHLRAWNKMRSASESQTATPDIEQRAAISDASSISSSVGVQVISTIGSGSESSTWPWMTTAEYGEDPMVKIKGTYQ</sequence>
<keyword evidence="1" id="KW-0812">Transmembrane</keyword>
<reference evidence="2" key="1">
    <citation type="submission" date="2022-08" db="EMBL/GenBank/DDBJ databases">
        <authorList>
            <consortium name="DOE Joint Genome Institute"/>
            <person name="Min B."/>
            <person name="Riley R."/>
            <person name="Sierra-Patev S."/>
            <person name="Naranjo-Ortiz M."/>
            <person name="Looney B."/>
            <person name="Konkel Z."/>
            <person name="Slot J.C."/>
            <person name="Sakamoto Y."/>
            <person name="Steenwyk J.L."/>
            <person name="Rokas A."/>
            <person name="Carro J."/>
            <person name="Camarero S."/>
            <person name="Ferreira P."/>
            <person name="Molpeceres G."/>
            <person name="Ruiz-Duenas F.J."/>
            <person name="Serrano A."/>
            <person name="Henrissat B."/>
            <person name="Drula E."/>
            <person name="Hughes K.W."/>
            <person name="Mata J.L."/>
            <person name="Ishikawa N.K."/>
            <person name="Vargas-Isla R."/>
            <person name="Ushijima S."/>
            <person name="Smith C.A."/>
            <person name="Ahrendt S."/>
            <person name="Andreopoulos W."/>
            <person name="He G."/>
            <person name="Labutti K."/>
            <person name="Lipzen A."/>
            <person name="Ng V."/>
            <person name="Sandor L."/>
            <person name="Barry K."/>
            <person name="Martinez A.T."/>
            <person name="Xiao Y."/>
            <person name="Gibbons J.G."/>
            <person name="Terashima K."/>
            <person name="Hibbett D.S."/>
            <person name="Grigoriev I.V."/>
        </authorList>
    </citation>
    <scope>NUCLEOTIDE SEQUENCE</scope>
    <source>
        <strain evidence="2">TFB9207</strain>
    </source>
</reference>
<feature type="transmembrane region" description="Helical" evidence="1">
    <location>
        <begin position="89"/>
        <end position="108"/>
    </location>
</feature>
<keyword evidence="1" id="KW-1133">Transmembrane helix</keyword>
<gene>
    <name evidence="2" type="ORF">F5878DRAFT_120257</name>
</gene>
<evidence type="ECO:0000256" key="1">
    <source>
        <dbReference type="SAM" id="Phobius"/>
    </source>
</evidence>
<accession>A0AA38PAM8</accession>
<name>A0AA38PAM8_9AGAR</name>
<keyword evidence="1" id="KW-0472">Membrane</keyword>
<feature type="transmembrane region" description="Helical" evidence="1">
    <location>
        <begin position="162"/>
        <end position="187"/>
    </location>
</feature>
<feature type="transmembrane region" description="Helical" evidence="1">
    <location>
        <begin position="56"/>
        <end position="77"/>
    </location>
</feature>
<feature type="transmembrane region" description="Helical" evidence="1">
    <location>
        <begin position="7"/>
        <end position="26"/>
    </location>
</feature>
<keyword evidence="3" id="KW-1185">Reference proteome</keyword>
<dbReference type="EMBL" id="MU806128">
    <property type="protein sequence ID" value="KAJ3839422.1"/>
    <property type="molecule type" value="Genomic_DNA"/>
</dbReference>